<dbReference type="EMBL" id="LNTY01000060">
    <property type="protein sequence ID" value="KXF79803.1"/>
    <property type="molecule type" value="Genomic_DNA"/>
</dbReference>
<evidence type="ECO:0000313" key="1">
    <source>
        <dbReference type="EMBL" id="KXF79803.1"/>
    </source>
</evidence>
<name>A0A135I2X5_9GAMM</name>
<dbReference type="Proteomes" id="UP000070529">
    <property type="component" value="Unassembled WGS sequence"/>
</dbReference>
<dbReference type="AlphaFoldDB" id="A0A135I2X5"/>
<accession>A0A135I2X5</accession>
<dbReference type="RefSeq" id="WP_067420054.1">
    <property type="nucleotide sequence ID" value="NZ_LNTY01000060.1"/>
</dbReference>
<organism evidence="1 2">
    <name type="scientific">Enterovibrio coralii</name>
    <dbReference type="NCBI Taxonomy" id="294935"/>
    <lineage>
        <taxon>Bacteria</taxon>
        <taxon>Pseudomonadati</taxon>
        <taxon>Pseudomonadota</taxon>
        <taxon>Gammaproteobacteria</taxon>
        <taxon>Vibrionales</taxon>
        <taxon>Vibrionaceae</taxon>
        <taxon>Enterovibrio</taxon>
    </lineage>
</organism>
<dbReference type="STRING" id="294935.ATN88_12975"/>
<sequence length="121" mass="14172">MLELVANNPEPNNEQFAGEHIQQYAPAFAADVIRFIIRQSDYEELTASCKKQFNDWWQLAIPGGTPENSYESVYWYLLYLIDSRREDELRGNRFVKQRIQECACYLINKGKIPNFAHGIRP</sequence>
<comment type="caution">
    <text evidence="1">The sequence shown here is derived from an EMBL/GenBank/DDBJ whole genome shotgun (WGS) entry which is preliminary data.</text>
</comment>
<proteinExistence type="predicted"/>
<reference evidence="1 2" key="1">
    <citation type="submission" date="2015-11" db="EMBL/GenBank/DDBJ databases">
        <title>Genomic Taxonomy of the Vibrionaceae.</title>
        <authorList>
            <person name="Gomez-Gil B."/>
            <person name="Enciso-Ibarra J."/>
        </authorList>
    </citation>
    <scope>NUCLEOTIDE SEQUENCE [LARGE SCALE GENOMIC DNA]</scope>
    <source>
        <strain evidence="1 2">CAIM 912</strain>
    </source>
</reference>
<evidence type="ECO:0000313" key="2">
    <source>
        <dbReference type="Proteomes" id="UP000070529"/>
    </source>
</evidence>
<keyword evidence="2" id="KW-1185">Reference proteome</keyword>
<protein>
    <submittedName>
        <fullName evidence="1">Uncharacterized protein</fullName>
    </submittedName>
</protein>
<dbReference type="OrthoDB" id="5916846at2"/>
<gene>
    <name evidence="1" type="ORF">ATN88_12975</name>
</gene>